<evidence type="ECO:0000313" key="2">
    <source>
        <dbReference type="Proteomes" id="UP000252085"/>
    </source>
</evidence>
<proteinExistence type="predicted"/>
<dbReference type="EMBL" id="LXQE01000205">
    <property type="protein sequence ID" value="RCJ28669.1"/>
    <property type="molecule type" value="Genomic_DNA"/>
</dbReference>
<reference evidence="2" key="1">
    <citation type="submission" date="2016-04" db="EMBL/GenBank/DDBJ databases">
        <authorList>
            <person name="Tabuchi Yagui T.R."/>
        </authorList>
    </citation>
    <scope>NUCLEOTIDE SEQUENCE [LARGE SCALE GENOMIC DNA]</scope>
</reference>
<name>A0A367QXJ0_NOSPU</name>
<dbReference type="AlphaFoldDB" id="A0A367QXJ0"/>
<dbReference type="Proteomes" id="UP000252085">
    <property type="component" value="Unassembled WGS sequence"/>
</dbReference>
<protein>
    <submittedName>
        <fullName evidence="1">Uncharacterized protein</fullName>
    </submittedName>
</protein>
<gene>
    <name evidence="1" type="ORF">A6769_36575</name>
</gene>
<organism evidence="1 2">
    <name type="scientific">Nostoc punctiforme NIES-2108</name>
    <dbReference type="NCBI Taxonomy" id="1356359"/>
    <lineage>
        <taxon>Bacteria</taxon>
        <taxon>Bacillati</taxon>
        <taxon>Cyanobacteriota</taxon>
        <taxon>Cyanophyceae</taxon>
        <taxon>Nostocales</taxon>
        <taxon>Nostocaceae</taxon>
        <taxon>Nostoc</taxon>
    </lineage>
</organism>
<comment type="caution">
    <text evidence="1">The sequence shown here is derived from an EMBL/GenBank/DDBJ whole genome shotgun (WGS) entry which is preliminary data.</text>
</comment>
<evidence type="ECO:0000313" key="1">
    <source>
        <dbReference type="EMBL" id="RCJ28669.1"/>
    </source>
</evidence>
<sequence length="250" mass="28195">MTGTQQQEIMELRALNLTPKQIARKLGIKVSDVNAAIQNQAQQTTLDRLTKGDLDPVYQCLASESLIQLLPKIPPENSIKNLLAKILPVKNNDDIDRGLGLVVIARVARYNQITVCSYLLDIWCLGVKDTIPPRTVDRIKFKEFTESLFEPFPGKPHLVSLEVAQGMIFSACEYALSLGFQPHKDFEKSRSHIGEWDGSIRIECGRDGKPFYVNGPHDNPKKIMETLKRSRGEGNFDFLIGSDPIEKNFW</sequence>
<accession>A0A367QXJ0</accession>